<evidence type="ECO:0000313" key="2">
    <source>
        <dbReference type="Proteomes" id="UP000254400"/>
    </source>
</evidence>
<proteinExistence type="predicted"/>
<reference evidence="1 2" key="1">
    <citation type="submission" date="2018-06" db="EMBL/GenBank/DDBJ databases">
        <authorList>
            <consortium name="Pathogen Informatics"/>
            <person name="Doyle S."/>
        </authorList>
    </citation>
    <scope>NUCLEOTIDE SEQUENCE [LARGE SCALE GENOMIC DNA]</scope>
    <source>
        <strain evidence="1 2">NCTC10343</strain>
    </source>
</reference>
<dbReference type="AlphaFoldDB" id="A0A378Y0V5"/>
<accession>A0A378Y0V5</accession>
<organism evidence="1 2">
    <name type="scientific">Paenibacillus polymyxa</name>
    <name type="common">Bacillus polymyxa</name>
    <dbReference type="NCBI Taxonomy" id="1406"/>
    <lineage>
        <taxon>Bacteria</taxon>
        <taxon>Bacillati</taxon>
        <taxon>Bacillota</taxon>
        <taxon>Bacilli</taxon>
        <taxon>Bacillales</taxon>
        <taxon>Paenibacillaceae</taxon>
        <taxon>Paenibacillus</taxon>
    </lineage>
</organism>
<name>A0A378Y0V5_PAEPO</name>
<dbReference type="Proteomes" id="UP000254400">
    <property type="component" value="Unassembled WGS sequence"/>
</dbReference>
<gene>
    <name evidence="1" type="ORF">NCTC10343_03234</name>
</gene>
<dbReference type="RefSeq" id="WP_019687758.1">
    <property type="nucleotide sequence ID" value="NZ_CP036496.1"/>
</dbReference>
<dbReference type="EMBL" id="UGSC01000001">
    <property type="protein sequence ID" value="SUA70363.1"/>
    <property type="molecule type" value="Genomic_DNA"/>
</dbReference>
<dbReference type="GeneID" id="93346587"/>
<protein>
    <submittedName>
        <fullName evidence="1">Uncharacterized protein</fullName>
    </submittedName>
</protein>
<sequence>MKINKHMIAFFIYGLNTLIDNGENINKTDMLKLIESKDIISYLNRTFKLKYWDFTVLIKYEDDLSDRLMEYYPYLSNDSYSKFGVENNGYIILNSIATGLLLDFND</sequence>
<evidence type="ECO:0000313" key="1">
    <source>
        <dbReference type="EMBL" id="SUA70363.1"/>
    </source>
</evidence>